<protein>
    <submittedName>
        <fullName evidence="4">Glucosaminidase domain-containing protein</fullName>
    </submittedName>
</protein>
<feature type="compositionally biased region" description="Basic and acidic residues" evidence="1">
    <location>
        <begin position="42"/>
        <end position="52"/>
    </location>
</feature>
<evidence type="ECO:0000313" key="4">
    <source>
        <dbReference type="EMBL" id="MCL1138826.1"/>
    </source>
</evidence>
<organism evidence="4 5">
    <name type="scientific">Shewanella pneumatophori</name>
    <dbReference type="NCBI Taxonomy" id="314092"/>
    <lineage>
        <taxon>Bacteria</taxon>
        <taxon>Pseudomonadati</taxon>
        <taxon>Pseudomonadota</taxon>
        <taxon>Gammaproteobacteria</taxon>
        <taxon>Alteromonadales</taxon>
        <taxon>Shewanellaceae</taxon>
        <taxon>Shewanella</taxon>
    </lineage>
</organism>
<dbReference type="Pfam" id="PF01832">
    <property type="entry name" value="Glucosaminidase"/>
    <property type="match status" value="1"/>
</dbReference>
<dbReference type="Proteomes" id="UP001139293">
    <property type="component" value="Unassembled WGS sequence"/>
</dbReference>
<gene>
    <name evidence="4" type="ORF">L2740_09745</name>
</gene>
<dbReference type="GO" id="GO:0004040">
    <property type="term" value="F:amidase activity"/>
    <property type="evidence" value="ECO:0007669"/>
    <property type="project" value="InterPro"/>
</dbReference>
<feature type="chain" id="PRO_5040982105" evidence="2">
    <location>
        <begin position="23"/>
        <end position="363"/>
    </location>
</feature>
<feature type="domain" description="Mannosyl-glycoprotein endo-beta-N-acetylglucosamidase-like" evidence="3">
    <location>
        <begin position="209"/>
        <end position="339"/>
    </location>
</feature>
<dbReference type="InterPro" id="IPR053195">
    <property type="entry name" value="Bax-like"/>
</dbReference>
<feature type="signal peptide" evidence="2">
    <location>
        <begin position="1"/>
        <end position="22"/>
    </location>
</feature>
<dbReference type="PANTHER" id="PTHR40572:SF1">
    <property type="entry name" value="PROTEIN BAX"/>
    <property type="match status" value="1"/>
</dbReference>
<dbReference type="PANTHER" id="PTHR40572">
    <property type="entry name" value="PROTEIN BAX"/>
    <property type="match status" value="1"/>
</dbReference>
<dbReference type="RefSeq" id="WP_248949949.1">
    <property type="nucleotide sequence ID" value="NZ_JAKILB010000005.1"/>
</dbReference>
<feature type="region of interest" description="Disordered" evidence="1">
    <location>
        <begin position="30"/>
        <end position="89"/>
    </location>
</feature>
<name>A0A9X2CGD0_9GAMM</name>
<evidence type="ECO:0000259" key="3">
    <source>
        <dbReference type="Pfam" id="PF01832"/>
    </source>
</evidence>
<evidence type="ECO:0000256" key="1">
    <source>
        <dbReference type="SAM" id="MobiDB-lite"/>
    </source>
</evidence>
<evidence type="ECO:0000313" key="5">
    <source>
        <dbReference type="Proteomes" id="UP001139293"/>
    </source>
</evidence>
<comment type="caution">
    <text evidence="4">The sequence shown here is derived from an EMBL/GenBank/DDBJ whole genome shotgun (WGS) entry which is preliminary data.</text>
</comment>
<accession>A0A9X2CGD0</accession>
<dbReference type="InterPro" id="IPR002901">
    <property type="entry name" value="MGlyc_endo_b_GlcNAc-like_dom"/>
</dbReference>
<reference evidence="4" key="1">
    <citation type="submission" date="2022-01" db="EMBL/GenBank/DDBJ databases">
        <title>Whole genome-based taxonomy of the Shewanellaceae.</title>
        <authorList>
            <person name="Martin-Rodriguez A.J."/>
        </authorList>
    </citation>
    <scope>NUCLEOTIDE SEQUENCE</scope>
    <source>
        <strain evidence="4">KCTC 23973</strain>
    </source>
</reference>
<dbReference type="Gene3D" id="1.10.530.10">
    <property type="match status" value="1"/>
</dbReference>
<sequence>MLKKPQTLIALAALSLTLILYAANSQFNPEGGGNRVVYNEQKPSDNEQDKITTKHSSNSNTEKVAAKDLATPAGSEATQNSFTKVSDERPTKAAKDIRVNSLDELMTLFDSLNYNTKSWQEGNREVPRLTFESVSERWQKTSNQIPVQQKKMVFFRLLAPLILVANENILLERKLIAEAPLNDAILQKIAFKYKITKDDNTALTEQQRQALLEEVDIMPPSLVLAQAAEESGWATSRFTVEGNAFFGQWDFSGKGMIPKQQRKELGNYGLARFDTPLASVEGYMLNLNTNNAYKKLRELRAKLRAENKPITGMELAGTLDKYSERGQAYIDGIRQMISYNKLDQVDEAYLSDAAPLHLIPRPD</sequence>
<proteinExistence type="predicted"/>
<evidence type="ECO:0000256" key="2">
    <source>
        <dbReference type="SAM" id="SignalP"/>
    </source>
</evidence>
<keyword evidence="5" id="KW-1185">Reference proteome</keyword>
<dbReference type="EMBL" id="JAKILB010000005">
    <property type="protein sequence ID" value="MCL1138826.1"/>
    <property type="molecule type" value="Genomic_DNA"/>
</dbReference>
<dbReference type="AlphaFoldDB" id="A0A9X2CGD0"/>
<keyword evidence="2" id="KW-0732">Signal</keyword>